<evidence type="ECO:0000313" key="4">
    <source>
        <dbReference type="EMBL" id="KAG5188437.1"/>
    </source>
</evidence>
<dbReference type="Gene3D" id="1.25.10.10">
    <property type="entry name" value="Leucine-rich Repeat Variant"/>
    <property type="match status" value="1"/>
</dbReference>
<dbReference type="GO" id="GO:0016316">
    <property type="term" value="F:phosphatidylinositol-3,4-bisphosphate 4-phosphatase activity"/>
    <property type="evidence" value="ECO:0007669"/>
    <property type="project" value="InterPro"/>
</dbReference>
<name>A0A835ZA41_9STRA</name>
<dbReference type="InterPro" id="IPR011989">
    <property type="entry name" value="ARM-like"/>
</dbReference>
<comment type="caution">
    <text evidence="4">The sequence shown here is derived from an EMBL/GenBank/DDBJ whole genome shotgun (WGS) entry which is preliminary data.</text>
</comment>
<dbReference type="InterPro" id="IPR016024">
    <property type="entry name" value="ARM-type_fold"/>
</dbReference>
<gene>
    <name evidence="4" type="ORF">JKP88DRAFT_253471</name>
</gene>
<feature type="compositionally biased region" description="Low complexity" evidence="3">
    <location>
        <begin position="678"/>
        <end position="688"/>
    </location>
</feature>
<feature type="compositionally biased region" description="Polar residues" evidence="3">
    <location>
        <begin position="607"/>
        <end position="627"/>
    </location>
</feature>
<organism evidence="4 5">
    <name type="scientific">Tribonema minus</name>
    <dbReference type="NCBI Taxonomy" id="303371"/>
    <lineage>
        <taxon>Eukaryota</taxon>
        <taxon>Sar</taxon>
        <taxon>Stramenopiles</taxon>
        <taxon>Ochrophyta</taxon>
        <taxon>PX clade</taxon>
        <taxon>Xanthophyceae</taxon>
        <taxon>Tribonematales</taxon>
        <taxon>Tribonemataceae</taxon>
        <taxon>Tribonema</taxon>
    </lineage>
</organism>
<sequence length="1556" mass="165511">MPDVEYLRLVLWASTKAATGMTTTKRTPLGEVSLTLGELQPLKLKGLNPYTRRLHSEKFPGAEVLIWSTPDANLHAISLAPGGMASVAPAKFNPMIERFTFIKIDLLTGLPMTPPLTALPTPPPEDPLLSAVALPPAPAAALAPTPSQPPASPWQYQSQPATQAPPSIVTVQEMTVEPKFSVSLPLELLRPLYSMLKVASQAWQGRVEMERIRQGYFSSNAEAFAEGRVLVKVNISEAAALDGIALYSAGAASMGSVTTAAMAAAAATSTSPTGTQPSTPVPEMSPEFGGGNALSPPAGGSAGGAGAQGGFKLSNMKRLGGKAMALAKNAAQVKFVQCLCVSGVYLSPLSENYCSKTYIHGMAQQPRFELNTYTSPVSISTAVTTLYFEVHFNLKFTSLPCMQANVGRQVAQLGVSASPADKALKNCNFYAKVVHVSAAADAPGGIAQRRDRTRVIGKTNTEYATCAPVWNSNRNRAACQHNQPRTQHMVAGSARVEVNAASEGVEVGEEDGPVQGLDLCFYLKQSDLLKGHLCITLYQETYSMRGGVVDTPIGEVNIPLSAVSISPDDGPCHTNVQWYPVGNYTPSSTLSTPAVLVGLCIQDKAMNNASDTTPQNQTPPGHQRNASSGGGSTMDAAVVYYDGDDSDDGDDSEDSDADDGGDKRGERGAGGGGGGGHSPSPSVSPARPALAHAVLSRWKVGDCYEWMRHIGKGGDMIDIQTLAHMYEETEYPLAWCEAHARAVGQQAAMIARVGKLYTQMMQDQRTFRGSQEKKNKDLQFIATNLHAQIWSTLPAPGSTVVHFDMTTTGAPSAHALGFKHGGLVSLEGALSALKRRVMAAWSSTAAGPAAPGGAPSGARTEQEQEAFARLLMEYEMKSLAVSIRRAVVTSQVLSITACNFATKLEMMALGTLLCQVVGDQLALNHEQKVGRMAIPHVLAALRAHAHDKHVVEWGCYAVAQIADLANHIEPISNNEALADAPELVSQALRRHGEYKSCVEAAFHAIARLAQADVAFQRILMGVCGDVPAVMRHLSSGDGCDGVRAYGCMAVQALAQNNLANKQQLGNSGACELVLDAHKAGADGGDDDVRIQACLAIEALATGCKANHCKLSGAIPCLVRNLPKHPHDEDAWLAIGALADDSASNQRALGTAGVCRMALQTANSAESSASAKHRSFEAMVNLAALPSNSKKHAEAKSDKDGHLSAFGIAIKFAREPPTTEDTVEWAVLLIRSLAETESNRAAMGADEDLYALLGRDLRRSRGEELARKWAATGYLISFEGLLSVQGKEHGMVEDTVAAMSILQTYAVHVKASDQPSGLEVTLDTEAHVLTAQVGAKIMARLPEAIRAALSSAAGCYRAPIVPVFFTQGIDIAQSMSNQTSAKTRGSFQADINASSFHKLNQYCTKFYSEADTANPADPRPLVTHMHLLRLEAAVMAQQHNQKNTAVLLESERAVQLLGGGRVTFCKSGKDRTAMSVTLEESFMLLDKHLDGVGGEARALRVANVLRAHGTRIAVAEKNIGSPLYSFNAIQRQFIPELYRAPVQTIQDVLTSFQKRDS</sequence>
<evidence type="ECO:0000256" key="3">
    <source>
        <dbReference type="SAM" id="MobiDB-lite"/>
    </source>
</evidence>
<keyword evidence="1" id="KW-0378">Hydrolase</keyword>
<feature type="region of interest" description="Disordered" evidence="3">
    <location>
        <begin position="607"/>
        <end position="688"/>
    </location>
</feature>
<accession>A0A835ZA41</accession>
<dbReference type="PANTHER" id="PTHR12187">
    <property type="entry name" value="AGAP000124-PA"/>
    <property type="match status" value="1"/>
</dbReference>
<dbReference type="SUPFAM" id="SSF48371">
    <property type="entry name" value="ARM repeat"/>
    <property type="match status" value="1"/>
</dbReference>
<evidence type="ECO:0000256" key="1">
    <source>
        <dbReference type="ARBA" id="ARBA00022801"/>
    </source>
</evidence>
<dbReference type="GO" id="GO:0005737">
    <property type="term" value="C:cytoplasm"/>
    <property type="evidence" value="ECO:0007669"/>
    <property type="project" value="TreeGrafter"/>
</dbReference>
<dbReference type="InterPro" id="IPR039034">
    <property type="entry name" value="INPP4"/>
</dbReference>
<evidence type="ECO:0000256" key="2">
    <source>
        <dbReference type="ARBA" id="ARBA00023098"/>
    </source>
</evidence>
<feature type="compositionally biased region" description="Low complexity" evidence="3">
    <location>
        <begin position="268"/>
        <end position="282"/>
    </location>
</feature>
<reference evidence="4" key="1">
    <citation type="submission" date="2021-02" db="EMBL/GenBank/DDBJ databases">
        <title>First Annotated Genome of the Yellow-green Alga Tribonema minus.</title>
        <authorList>
            <person name="Mahan K.M."/>
        </authorList>
    </citation>
    <scope>NUCLEOTIDE SEQUENCE</scope>
    <source>
        <strain evidence="4">UTEX B ZZ1240</strain>
    </source>
</reference>
<dbReference type="Proteomes" id="UP000664859">
    <property type="component" value="Unassembled WGS sequence"/>
</dbReference>
<evidence type="ECO:0008006" key="6">
    <source>
        <dbReference type="Google" id="ProtNLM"/>
    </source>
</evidence>
<dbReference type="EMBL" id="JAFCMP010000069">
    <property type="protein sequence ID" value="KAG5188437.1"/>
    <property type="molecule type" value="Genomic_DNA"/>
</dbReference>
<dbReference type="OrthoDB" id="159395at2759"/>
<dbReference type="PANTHER" id="PTHR12187:SF11">
    <property type="entry name" value="PHOSPHATIDYLINOSITOL-3,4-BISPHOSPHATE 4-PHOSPHATASE"/>
    <property type="match status" value="1"/>
</dbReference>
<proteinExistence type="predicted"/>
<protein>
    <recommendedName>
        <fullName evidence="6">C2 domain-containing protein</fullName>
    </recommendedName>
</protein>
<feature type="compositionally biased region" description="Acidic residues" evidence="3">
    <location>
        <begin position="642"/>
        <end position="659"/>
    </location>
</feature>
<feature type="compositionally biased region" description="Gly residues" evidence="3">
    <location>
        <begin position="668"/>
        <end position="677"/>
    </location>
</feature>
<evidence type="ECO:0000313" key="5">
    <source>
        <dbReference type="Proteomes" id="UP000664859"/>
    </source>
</evidence>
<keyword evidence="2" id="KW-0443">Lipid metabolism</keyword>
<feature type="region of interest" description="Disordered" evidence="3">
    <location>
        <begin position="268"/>
        <end position="306"/>
    </location>
</feature>
<keyword evidence="5" id="KW-1185">Reference proteome</keyword>
<feature type="region of interest" description="Disordered" evidence="3">
    <location>
        <begin position="139"/>
        <end position="159"/>
    </location>
</feature>